<evidence type="ECO:0000256" key="5">
    <source>
        <dbReference type="SAM" id="MobiDB-lite"/>
    </source>
</evidence>
<dbReference type="GO" id="GO:0000160">
    <property type="term" value="P:phosphorelay signal transduction system"/>
    <property type="evidence" value="ECO:0007669"/>
    <property type="project" value="InterPro"/>
</dbReference>
<proteinExistence type="inferred from homology"/>
<dbReference type="SUPFAM" id="SSF46894">
    <property type="entry name" value="C-terminal effector domain of the bipartite response regulators"/>
    <property type="match status" value="1"/>
</dbReference>
<dbReference type="PANTHER" id="PTHR35807:SF1">
    <property type="entry name" value="TRANSCRIPTIONAL REGULATOR REDD"/>
    <property type="match status" value="1"/>
</dbReference>
<sequence>MRLSLQLGERGDSVTTSSGSGQSPIIFRILGPVEYLGPDGWVSISATKQRTLLATLLLHANRSVSAQQLYSELWPDRPQARNSGLLAGCMWRLRAAIGDESGTQLVTTPGGYQLNVPPGAIDLHVYQTLVAEGRARRAANDLTGALDSFIRALEVWRGNALADVAATNSIMAEQSRLEETRLAVTEARCGVELDLGRHEEVLPELKLLVSQQPLRERLHGLLMTALYRCGQQAEALGVFRDLRGLLVDELGVDPSKPLRELQQRILLEDPSLLTTVARSSTKDIASQAVPAGPIATPHGLPPAPRILVARDTELQRLTEQLVEDDAVVSVHGVAGVGKTALALTAAHAVADRFDDGQVFVDMRGTTSAPLRPIEAMHQVCEAFGVVAASVLVGHDQALPRWPQELSDRRVLLVLDDVMNMRQVGPLLSAVPAGWSILLTGCAAVGAVDSRSHLLVGRLPEVGALELLGRLVGDERVDADRAAAARLARLCEHTPLALRIAAGKLSARPDWKLADFAERLADAHARLDLLTHGEMSLRDRLAACRARLARGNDAAGLRALELLGALDLPLVTEMDLVMLLDSAPAAAHLIAERLVDAGLLESLELGRYLVPASVRLVARETQSDPAMARAAVQRVVDYYVDAVRGCVSDTLTAPQPRACMPGRHDRSAWYRAHRTTLSELSLRDHTDTLHKAVDDLRHALLAGKQ</sequence>
<feature type="domain" description="OmpR/PhoB-type" evidence="6">
    <location>
        <begin position="39"/>
        <end position="114"/>
    </location>
</feature>
<dbReference type="PANTHER" id="PTHR35807">
    <property type="entry name" value="TRANSCRIPTIONAL REGULATOR REDD-RELATED"/>
    <property type="match status" value="1"/>
</dbReference>
<accession>A0A370I2T8</accession>
<name>A0A370I2T8_9NOCA</name>
<dbReference type="Pfam" id="PF00486">
    <property type="entry name" value="Trans_reg_C"/>
    <property type="match status" value="1"/>
</dbReference>
<dbReference type="SMART" id="SM00862">
    <property type="entry name" value="Trans_reg_C"/>
    <property type="match status" value="1"/>
</dbReference>
<keyword evidence="2" id="KW-0805">Transcription regulation</keyword>
<dbReference type="InterPro" id="IPR005158">
    <property type="entry name" value="BTAD"/>
</dbReference>
<evidence type="ECO:0000259" key="6">
    <source>
        <dbReference type="SMART" id="SM00862"/>
    </source>
</evidence>
<dbReference type="Gene3D" id="1.25.40.10">
    <property type="entry name" value="Tetratricopeptide repeat domain"/>
    <property type="match status" value="1"/>
</dbReference>
<comment type="caution">
    <text evidence="8">The sequence shown here is derived from an EMBL/GenBank/DDBJ whole genome shotgun (WGS) entry which is preliminary data.</text>
</comment>
<evidence type="ECO:0000313" key="9">
    <source>
        <dbReference type="Proteomes" id="UP000254869"/>
    </source>
</evidence>
<dbReference type="InterPro" id="IPR051677">
    <property type="entry name" value="AfsR-DnrI-RedD_regulator"/>
</dbReference>
<keyword evidence="9" id="KW-1185">Reference proteome</keyword>
<dbReference type="Gene3D" id="3.40.50.300">
    <property type="entry name" value="P-loop containing nucleotide triphosphate hydrolases"/>
    <property type="match status" value="1"/>
</dbReference>
<dbReference type="STRING" id="1210086.GCA_001613105_03272"/>
<gene>
    <name evidence="8" type="ORF">DFR76_107404</name>
</gene>
<dbReference type="GO" id="GO:0043531">
    <property type="term" value="F:ADP binding"/>
    <property type="evidence" value="ECO:0007669"/>
    <property type="project" value="InterPro"/>
</dbReference>
<feature type="domain" description="Bacterial transcriptional activator" evidence="7">
    <location>
        <begin position="121"/>
        <end position="266"/>
    </location>
</feature>
<evidence type="ECO:0000313" key="8">
    <source>
        <dbReference type="EMBL" id="RDI65026.1"/>
    </source>
</evidence>
<evidence type="ECO:0000256" key="4">
    <source>
        <dbReference type="ARBA" id="ARBA00023163"/>
    </source>
</evidence>
<dbReference type="AlphaFoldDB" id="A0A370I2T8"/>
<organism evidence="8 9">
    <name type="scientific">Nocardia pseudobrasiliensis</name>
    <dbReference type="NCBI Taxonomy" id="45979"/>
    <lineage>
        <taxon>Bacteria</taxon>
        <taxon>Bacillati</taxon>
        <taxon>Actinomycetota</taxon>
        <taxon>Actinomycetes</taxon>
        <taxon>Mycobacteriales</taxon>
        <taxon>Nocardiaceae</taxon>
        <taxon>Nocardia</taxon>
    </lineage>
</organism>
<dbReference type="PRINTS" id="PR00364">
    <property type="entry name" value="DISEASERSIST"/>
</dbReference>
<dbReference type="InterPro" id="IPR027417">
    <property type="entry name" value="P-loop_NTPase"/>
</dbReference>
<dbReference type="SMART" id="SM01043">
    <property type="entry name" value="BTAD"/>
    <property type="match status" value="1"/>
</dbReference>
<feature type="region of interest" description="Disordered" evidence="5">
    <location>
        <begin position="1"/>
        <end position="20"/>
    </location>
</feature>
<dbReference type="Proteomes" id="UP000254869">
    <property type="component" value="Unassembled WGS sequence"/>
</dbReference>
<dbReference type="CDD" id="cd15831">
    <property type="entry name" value="BTAD"/>
    <property type="match status" value="1"/>
</dbReference>
<dbReference type="SUPFAM" id="SSF48452">
    <property type="entry name" value="TPR-like"/>
    <property type="match status" value="1"/>
</dbReference>
<dbReference type="EMBL" id="QQBC01000007">
    <property type="protein sequence ID" value="RDI65026.1"/>
    <property type="molecule type" value="Genomic_DNA"/>
</dbReference>
<evidence type="ECO:0000259" key="7">
    <source>
        <dbReference type="SMART" id="SM01043"/>
    </source>
</evidence>
<dbReference type="GO" id="GO:0006355">
    <property type="term" value="P:regulation of DNA-templated transcription"/>
    <property type="evidence" value="ECO:0007669"/>
    <property type="project" value="InterPro"/>
</dbReference>
<dbReference type="InterPro" id="IPR002182">
    <property type="entry name" value="NB-ARC"/>
</dbReference>
<dbReference type="InterPro" id="IPR011990">
    <property type="entry name" value="TPR-like_helical_dom_sf"/>
</dbReference>
<dbReference type="Pfam" id="PF00931">
    <property type="entry name" value="NB-ARC"/>
    <property type="match status" value="1"/>
</dbReference>
<dbReference type="Pfam" id="PF03704">
    <property type="entry name" value="BTAD"/>
    <property type="match status" value="1"/>
</dbReference>
<reference evidence="8 9" key="1">
    <citation type="submission" date="2018-07" db="EMBL/GenBank/DDBJ databases">
        <title>Genomic Encyclopedia of Type Strains, Phase IV (KMG-IV): sequencing the most valuable type-strain genomes for metagenomic binning, comparative biology and taxonomic classification.</title>
        <authorList>
            <person name="Goeker M."/>
        </authorList>
    </citation>
    <scope>NUCLEOTIDE SEQUENCE [LARGE SCALE GENOMIC DNA]</scope>
    <source>
        <strain evidence="8 9">DSM 44290</strain>
    </source>
</reference>
<dbReference type="SUPFAM" id="SSF52540">
    <property type="entry name" value="P-loop containing nucleoside triphosphate hydrolases"/>
    <property type="match status" value="1"/>
</dbReference>
<keyword evidence="3 8" id="KW-0238">DNA-binding</keyword>
<comment type="similarity">
    <text evidence="1">Belongs to the AfsR/DnrI/RedD regulatory family.</text>
</comment>
<dbReference type="InterPro" id="IPR016032">
    <property type="entry name" value="Sig_transdc_resp-reg_C-effctor"/>
</dbReference>
<dbReference type="GO" id="GO:0003677">
    <property type="term" value="F:DNA binding"/>
    <property type="evidence" value="ECO:0007669"/>
    <property type="project" value="UniProtKB-KW"/>
</dbReference>
<protein>
    <submittedName>
        <fullName evidence="8">DNA-binding SARP family transcriptional activator</fullName>
    </submittedName>
</protein>
<keyword evidence="4" id="KW-0804">Transcription</keyword>
<dbReference type="InterPro" id="IPR036388">
    <property type="entry name" value="WH-like_DNA-bd_sf"/>
</dbReference>
<evidence type="ECO:0000256" key="2">
    <source>
        <dbReference type="ARBA" id="ARBA00023015"/>
    </source>
</evidence>
<dbReference type="InterPro" id="IPR001867">
    <property type="entry name" value="OmpR/PhoB-type_DNA-bd"/>
</dbReference>
<dbReference type="Gene3D" id="1.10.10.10">
    <property type="entry name" value="Winged helix-like DNA-binding domain superfamily/Winged helix DNA-binding domain"/>
    <property type="match status" value="1"/>
</dbReference>
<evidence type="ECO:0000256" key="1">
    <source>
        <dbReference type="ARBA" id="ARBA00005820"/>
    </source>
</evidence>
<evidence type="ECO:0000256" key="3">
    <source>
        <dbReference type="ARBA" id="ARBA00023125"/>
    </source>
</evidence>